<feature type="region of interest" description="Disordered" evidence="4">
    <location>
        <begin position="1"/>
        <end position="37"/>
    </location>
</feature>
<evidence type="ECO:0000313" key="6">
    <source>
        <dbReference type="Proteomes" id="UP000789342"/>
    </source>
</evidence>
<evidence type="ECO:0000256" key="3">
    <source>
        <dbReference type="SAM" id="Coils"/>
    </source>
</evidence>
<dbReference type="CDD" id="cd14688">
    <property type="entry name" value="bZIP_YAP"/>
    <property type="match status" value="1"/>
</dbReference>
<evidence type="ECO:0000256" key="4">
    <source>
        <dbReference type="SAM" id="MobiDB-lite"/>
    </source>
</evidence>
<comment type="caution">
    <text evidence="5">The sequence shown here is derived from an EMBL/GenBank/DDBJ whole genome shotgun (WGS) entry which is preliminary data.</text>
</comment>
<keyword evidence="2" id="KW-0539">Nucleus</keyword>
<reference evidence="5" key="1">
    <citation type="submission" date="2021-06" db="EMBL/GenBank/DDBJ databases">
        <authorList>
            <person name="Kallberg Y."/>
            <person name="Tangrot J."/>
            <person name="Rosling A."/>
        </authorList>
    </citation>
    <scope>NUCLEOTIDE SEQUENCE</scope>
    <source>
        <strain evidence="5">CL551</strain>
    </source>
</reference>
<dbReference type="GO" id="GO:0090575">
    <property type="term" value="C:RNA polymerase II transcription regulator complex"/>
    <property type="evidence" value="ECO:0007669"/>
    <property type="project" value="TreeGrafter"/>
</dbReference>
<protein>
    <submittedName>
        <fullName evidence="5">884_t:CDS:1</fullName>
    </submittedName>
</protein>
<feature type="region of interest" description="Disordered" evidence="4">
    <location>
        <begin position="213"/>
        <end position="233"/>
    </location>
</feature>
<dbReference type="PANTHER" id="PTHR40621:SF6">
    <property type="entry name" value="AP-1-LIKE TRANSCRIPTION FACTOR YAP1-RELATED"/>
    <property type="match status" value="1"/>
</dbReference>
<organism evidence="5 6">
    <name type="scientific">Acaulospora morrowiae</name>
    <dbReference type="NCBI Taxonomy" id="94023"/>
    <lineage>
        <taxon>Eukaryota</taxon>
        <taxon>Fungi</taxon>
        <taxon>Fungi incertae sedis</taxon>
        <taxon>Mucoromycota</taxon>
        <taxon>Glomeromycotina</taxon>
        <taxon>Glomeromycetes</taxon>
        <taxon>Diversisporales</taxon>
        <taxon>Acaulosporaceae</taxon>
        <taxon>Acaulospora</taxon>
    </lineage>
</organism>
<dbReference type="OrthoDB" id="2593073at2759"/>
<dbReference type="Gene3D" id="1.20.5.170">
    <property type="match status" value="1"/>
</dbReference>
<dbReference type="AlphaFoldDB" id="A0A9N9D7P9"/>
<comment type="subcellular location">
    <subcellularLocation>
        <location evidence="1">Nucleus</location>
    </subcellularLocation>
</comment>
<evidence type="ECO:0000313" key="5">
    <source>
        <dbReference type="EMBL" id="CAG8625512.1"/>
    </source>
</evidence>
<keyword evidence="6" id="KW-1185">Reference proteome</keyword>
<keyword evidence="3" id="KW-0175">Coiled coil</keyword>
<dbReference type="InterPro" id="IPR050936">
    <property type="entry name" value="AP-1-like"/>
</dbReference>
<accession>A0A9N9D7P9</accession>
<gene>
    <name evidence="5" type="ORF">AMORRO_LOCUS8854</name>
</gene>
<dbReference type="PANTHER" id="PTHR40621">
    <property type="entry name" value="TRANSCRIPTION FACTOR KAPC-RELATED"/>
    <property type="match status" value="1"/>
</dbReference>
<sequence>MPPTPIGKPVPNRRGRKPLTTPPINKKHKQNLNNQRAFRQRRDAYVKGLEIKVKDFEDQIKELELLCAQVQNENRSLREKVASLEKRRNEENDLCDGGLSISSTDIQLANKISGNKDATGTSMYSVQDIMETTQMGENQIYQEIHKDDSSCDVVMSDASTARQFVRDSPSYQQCLSSTSPKHYTTLLPLENISYQSRGLPSYLSSFDFNKEKYTHQRHQSRSDSNSSSSSSISAEDIINPPLFCEKDGDICFCEPPVTVDDFDLNSARTQTQIPNNNGRYLVTQKTGKRICMILPPRHIMPQSPSTSSSLYPPFSDCEDLTRNTRVCPSLPLPESQWNLTQNEHYLSSASAMSFPTSPFSQSHPPQLKWLLESKDRSCESEN</sequence>
<dbReference type="InterPro" id="IPR046347">
    <property type="entry name" value="bZIP_sf"/>
</dbReference>
<feature type="compositionally biased region" description="Low complexity" evidence="4">
    <location>
        <begin position="222"/>
        <end position="233"/>
    </location>
</feature>
<dbReference type="Proteomes" id="UP000789342">
    <property type="component" value="Unassembled WGS sequence"/>
</dbReference>
<proteinExistence type="predicted"/>
<feature type="coiled-coil region" evidence="3">
    <location>
        <begin position="46"/>
        <end position="94"/>
    </location>
</feature>
<dbReference type="SUPFAM" id="SSF57959">
    <property type="entry name" value="Leucine zipper domain"/>
    <property type="match status" value="1"/>
</dbReference>
<evidence type="ECO:0000256" key="1">
    <source>
        <dbReference type="ARBA" id="ARBA00004123"/>
    </source>
</evidence>
<dbReference type="GO" id="GO:0001228">
    <property type="term" value="F:DNA-binding transcription activator activity, RNA polymerase II-specific"/>
    <property type="evidence" value="ECO:0007669"/>
    <property type="project" value="TreeGrafter"/>
</dbReference>
<dbReference type="EMBL" id="CAJVPV010008009">
    <property type="protein sequence ID" value="CAG8625512.1"/>
    <property type="molecule type" value="Genomic_DNA"/>
</dbReference>
<evidence type="ECO:0000256" key="2">
    <source>
        <dbReference type="ARBA" id="ARBA00023242"/>
    </source>
</evidence>
<dbReference type="GO" id="GO:0000976">
    <property type="term" value="F:transcription cis-regulatory region binding"/>
    <property type="evidence" value="ECO:0007669"/>
    <property type="project" value="InterPro"/>
</dbReference>
<name>A0A9N9D7P9_9GLOM</name>